<dbReference type="Gene3D" id="3.40.630.30">
    <property type="match status" value="1"/>
</dbReference>
<dbReference type="PROSITE" id="PS51186">
    <property type="entry name" value="GNAT"/>
    <property type="match status" value="1"/>
</dbReference>
<protein>
    <submittedName>
        <fullName evidence="3">GNAT family N-acetyltransferase</fullName>
    </submittedName>
</protein>
<dbReference type="AlphaFoldDB" id="A0A2S1SRW6"/>
<dbReference type="GO" id="GO:0008999">
    <property type="term" value="F:protein-N-terminal-alanine acetyltransferase activity"/>
    <property type="evidence" value="ECO:0007669"/>
    <property type="project" value="TreeGrafter"/>
</dbReference>
<dbReference type="GO" id="GO:1990189">
    <property type="term" value="F:protein N-terminal-serine acetyltransferase activity"/>
    <property type="evidence" value="ECO:0007669"/>
    <property type="project" value="TreeGrafter"/>
</dbReference>
<dbReference type="Proteomes" id="UP000244900">
    <property type="component" value="Chromosome"/>
</dbReference>
<dbReference type="RefSeq" id="WP_108906207.1">
    <property type="nucleotide sequence ID" value="NZ_CP029188.1"/>
</dbReference>
<feature type="domain" description="N-acetyltransferase" evidence="2">
    <location>
        <begin position="11"/>
        <end position="174"/>
    </location>
</feature>
<evidence type="ECO:0000313" key="4">
    <source>
        <dbReference type="Proteomes" id="UP000244900"/>
    </source>
</evidence>
<evidence type="ECO:0000259" key="2">
    <source>
        <dbReference type="PROSITE" id="PS51186"/>
    </source>
</evidence>
<dbReference type="InterPro" id="IPR051908">
    <property type="entry name" value="Ribosomal_N-acetyltransferase"/>
</dbReference>
<keyword evidence="3" id="KW-0808">Transferase</keyword>
<dbReference type="KEGG" id="stir:DDW44_10055"/>
<feature type="region of interest" description="Disordered" evidence="1">
    <location>
        <begin position="197"/>
        <end position="230"/>
    </location>
</feature>
<keyword evidence="4" id="KW-1185">Reference proteome</keyword>
<feature type="compositionally biased region" description="Low complexity" evidence="1">
    <location>
        <begin position="207"/>
        <end position="230"/>
    </location>
</feature>
<organism evidence="3 4">
    <name type="scientific">Streptomyces tirandamycinicus</name>
    <dbReference type="NCBI Taxonomy" id="2174846"/>
    <lineage>
        <taxon>Bacteria</taxon>
        <taxon>Bacillati</taxon>
        <taxon>Actinomycetota</taxon>
        <taxon>Actinomycetes</taxon>
        <taxon>Kitasatosporales</taxon>
        <taxon>Streptomycetaceae</taxon>
        <taxon>Streptomyces</taxon>
    </lineage>
</organism>
<dbReference type="PANTHER" id="PTHR43441:SF10">
    <property type="entry name" value="ACETYLTRANSFERASE"/>
    <property type="match status" value="1"/>
</dbReference>
<sequence length="230" mass="24591">MEPITLTTDRLRLSPFAPGDAEEVRAACQDPDIQRWIPVPAPYELRHAEEFVEVTVPAGWRDDTEYTLCARPRGGGALIASASLHHPRSGSWEIGFWTAREQRGRGYATEVTLAMARWAFTRLDCTRLEWRAEVGNTGSLAVAEKAGFTFEGVQRSGFHGRGTLRDCWVASLLPSDLGLPCPVPYLPARCDVPAGGGVTNATPPRAPAAGPGSPAAPAGAPAGHRPASRA</sequence>
<reference evidence="3 4" key="1">
    <citation type="submission" date="2018-05" db="EMBL/GenBank/DDBJ databases">
        <title>Complete genome sequence of sponge-derived Streptomyces sp. HNM0039.</title>
        <authorList>
            <person name="Huang X."/>
            <person name="Zhou S."/>
        </authorList>
    </citation>
    <scope>NUCLEOTIDE SEQUENCE [LARGE SCALE GENOMIC DNA]</scope>
    <source>
        <strain evidence="3 4">HNM0039</strain>
    </source>
</reference>
<dbReference type="PANTHER" id="PTHR43441">
    <property type="entry name" value="RIBOSOMAL-PROTEIN-SERINE ACETYLTRANSFERASE"/>
    <property type="match status" value="1"/>
</dbReference>
<dbReference type="SUPFAM" id="SSF55729">
    <property type="entry name" value="Acyl-CoA N-acyltransferases (Nat)"/>
    <property type="match status" value="1"/>
</dbReference>
<name>A0A2S1SRW6_9ACTN</name>
<dbReference type="OrthoDB" id="9795188at2"/>
<gene>
    <name evidence="3" type="ORF">DDW44_10055</name>
</gene>
<proteinExistence type="predicted"/>
<accession>A0A2S1SRW6</accession>
<evidence type="ECO:0000313" key="3">
    <source>
        <dbReference type="EMBL" id="AWI29090.1"/>
    </source>
</evidence>
<dbReference type="Pfam" id="PF13302">
    <property type="entry name" value="Acetyltransf_3"/>
    <property type="match status" value="1"/>
</dbReference>
<dbReference type="InterPro" id="IPR016181">
    <property type="entry name" value="Acyl_CoA_acyltransferase"/>
</dbReference>
<dbReference type="GO" id="GO:0005737">
    <property type="term" value="C:cytoplasm"/>
    <property type="evidence" value="ECO:0007669"/>
    <property type="project" value="TreeGrafter"/>
</dbReference>
<dbReference type="EMBL" id="CP029188">
    <property type="protein sequence ID" value="AWI29090.1"/>
    <property type="molecule type" value="Genomic_DNA"/>
</dbReference>
<evidence type="ECO:0000256" key="1">
    <source>
        <dbReference type="SAM" id="MobiDB-lite"/>
    </source>
</evidence>
<dbReference type="InterPro" id="IPR000182">
    <property type="entry name" value="GNAT_dom"/>
</dbReference>